<proteinExistence type="predicted"/>
<evidence type="ECO:0000256" key="1">
    <source>
        <dbReference type="SAM" id="MobiDB-lite"/>
    </source>
</evidence>
<feature type="region of interest" description="Disordered" evidence="1">
    <location>
        <begin position="28"/>
        <end position="102"/>
    </location>
</feature>
<evidence type="ECO:0000313" key="2">
    <source>
        <dbReference type="EMBL" id="RRT67051.1"/>
    </source>
</evidence>
<dbReference type="AlphaFoldDB" id="A0A426ZT11"/>
<protein>
    <submittedName>
        <fullName evidence="2">Uncharacterized protein</fullName>
    </submittedName>
</protein>
<accession>A0A426ZT11</accession>
<gene>
    <name evidence="2" type="ORF">B296_00039627</name>
</gene>
<sequence length="102" mass="10780">MSPFLPSSPPGLIVRITGAQIICQLEDPESRPACSTPGDWRHGRADEMGLPACSTPGDKTTGGMTERMRRADQPAASFTVDDWQHGRANATEPACSTPITGG</sequence>
<comment type="caution">
    <text evidence="2">The sequence shown here is derived from an EMBL/GenBank/DDBJ whole genome shotgun (WGS) entry which is preliminary data.</text>
</comment>
<name>A0A426ZT11_ENSVE</name>
<evidence type="ECO:0000313" key="3">
    <source>
        <dbReference type="Proteomes" id="UP000287651"/>
    </source>
</evidence>
<reference evidence="2 3" key="1">
    <citation type="journal article" date="2014" name="Agronomy (Basel)">
        <title>A Draft Genome Sequence for Ensete ventricosum, the Drought-Tolerant Tree Against Hunger.</title>
        <authorList>
            <person name="Harrison J."/>
            <person name="Moore K.A."/>
            <person name="Paszkiewicz K."/>
            <person name="Jones T."/>
            <person name="Grant M."/>
            <person name="Ambacheew D."/>
            <person name="Muzemil S."/>
            <person name="Studholme D.J."/>
        </authorList>
    </citation>
    <scope>NUCLEOTIDE SEQUENCE [LARGE SCALE GENOMIC DNA]</scope>
</reference>
<dbReference type="Proteomes" id="UP000287651">
    <property type="component" value="Unassembled WGS sequence"/>
</dbReference>
<dbReference type="EMBL" id="AMZH03005181">
    <property type="protein sequence ID" value="RRT67051.1"/>
    <property type="molecule type" value="Genomic_DNA"/>
</dbReference>
<organism evidence="2 3">
    <name type="scientific">Ensete ventricosum</name>
    <name type="common">Abyssinian banana</name>
    <name type="synonym">Musa ensete</name>
    <dbReference type="NCBI Taxonomy" id="4639"/>
    <lineage>
        <taxon>Eukaryota</taxon>
        <taxon>Viridiplantae</taxon>
        <taxon>Streptophyta</taxon>
        <taxon>Embryophyta</taxon>
        <taxon>Tracheophyta</taxon>
        <taxon>Spermatophyta</taxon>
        <taxon>Magnoliopsida</taxon>
        <taxon>Liliopsida</taxon>
        <taxon>Zingiberales</taxon>
        <taxon>Musaceae</taxon>
        <taxon>Ensete</taxon>
    </lineage>
</organism>